<dbReference type="OrthoDB" id="103349at2759"/>
<reference evidence="2 3" key="1">
    <citation type="submission" date="2015-04" db="EMBL/GenBank/DDBJ databases">
        <authorList>
            <person name="Syromyatnikov M.Y."/>
            <person name="Popov V.N."/>
        </authorList>
    </citation>
    <scope>NUCLEOTIDE SEQUENCE [LARGE SCALE GENOMIC DNA]</scope>
    <source>
        <strain evidence="2">WF-38-12</strain>
    </source>
</reference>
<accession>A0A0U1M1T5</accession>
<keyword evidence="3" id="KW-1185">Reference proteome</keyword>
<protein>
    <submittedName>
        <fullName evidence="2">Arylsulfatase, putative</fullName>
    </submittedName>
</protein>
<dbReference type="EMBL" id="CVMT01000005">
    <property type="protein sequence ID" value="CRG89066.1"/>
    <property type="molecule type" value="Genomic_DNA"/>
</dbReference>
<dbReference type="Proteomes" id="UP000054383">
    <property type="component" value="Unassembled WGS sequence"/>
</dbReference>
<name>A0A0U1M1T5_TALIS</name>
<organism evidence="2 3">
    <name type="scientific">Talaromyces islandicus</name>
    <name type="common">Penicillium islandicum</name>
    <dbReference type="NCBI Taxonomy" id="28573"/>
    <lineage>
        <taxon>Eukaryota</taxon>
        <taxon>Fungi</taxon>
        <taxon>Dikarya</taxon>
        <taxon>Ascomycota</taxon>
        <taxon>Pezizomycotina</taxon>
        <taxon>Eurotiomycetes</taxon>
        <taxon>Eurotiomycetidae</taxon>
        <taxon>Eurotiales</taxon>
        <taxon>Trichocomaceae</taxon>
        <taxon>Talaromyces</taxon>
        <taxon>Talaromyces sect. Islandici</taxon>
    </lineage>
</organism>
<evidence type="ECO:0000313" key="3">
    <source>
        <dbReference type="Proteomes" id="UP000054383"/>
    </source>
</evidence>
<feature type="region of interest" description="Disordered" evidence="1">
    <location>
        <begin position="1"/>
        <end position="24"/>
    </location>
</feature>
<feature type="region of interest" description="Disordered" evidence="1">
    <location>
        <begin position="96"/>
        <end position="120"/>
    </location>
</feature>
<dbReference type="AlphaFoldDB" id="A0A0U1M1T5"/>
<gene>
    <name evidence="2" type="ORF">PISL3812_06101</name>
</gene>
<evidence type="ECO:0000256" key="1">
    <source>
        <dbReference type="SAM" id="MobiDB-lite"/>
    </source>
</evidence>
<feature type="compositionally biased region" description="Polar residues" evidence="1">
    <location>
        <begin position="97"/>
        <end position="119"/>
    </location>
</feature>
<proteinExistence type="predicted"/>
<sequence>MEILMGASASRGRKGGDVSKQDILGHLNPDVINSRVGRSPSDGPENALGRVEAVLGVGVAAGFTKHNLYFWGIGSHIIKDRAESINTAGDKGVVHKANTSTSSYGPQPTPTKSAPTRTSRSLEKYKGLRIVSDDYSFYYSVWCANELELYRMVEGEYQMHDLLPNTLDIKNITDGPLLGRNLGQVTLDALMMVLKTCSGNECVRLQLHPQGDVQTLQEAMSSLTSLSLSAEGFFSACKLGYLPKYGGPEKALQYQG</sequence>
<dbReference type="STRING" id="28573.A0A0U1M1T5"/>
<evidence type="ECO:0000313" key="2">
    <source>
        <dbReference type="EMBL" id="CRG89066.1"/>
    </source>
</evidence>